<dbReference type="Proteomes" id="UP000199652">
    <property type="component" value="Unassembled WGS sequence"/>
</dbReference>
<name>A0A1H3K1T1_EUBBA</name>
<dbReference type="OrthoDB" id="9791535at2"/>
<organism evidence="1 2">
    <name type="scientific">Eubacterium barkeri</name>
    <name type="common">Clostridium barkeri</name>
    <dbReference type="NCBI Taxonomy" id="1528"/>
    <lineage>
        <taxon>Bacteria</taxon>
        <taxon>Bacillati</taxon>
        <taxon>Bacillota</taxon>
        <taxon>Clostridia</taxon>
        <taxon>Eubacteriales</taxon>
        <taxon>Eubacteriaceae</taxon>
        <taxon>Eubacterium</taxon>
    </lineage>
</organism>
<dbReference type="AlphaFoldDB" id="A0A1H3K1T1"/>
<dbReference type="RefSeq" id="WP_090247245.1">
    <property type="nucleotide sequence ID" value="NZ_FNOU01000037.1"/>
</dbReference>
<dbReference type="Pfam" id="PF09719">
    <property type="entry name" value="C_GCAxxG_C_C"/>
    <property type="match status" value="1"/>
</dbReference>
<dbReference type="NCBIfam" id="TIGR01909">
    <property type="entry name" value="C_GCAxxG_C_C"/>
    <property type="match status" value="1"/>
</dbReference>
<gene>
    <name evidence="1" type="ORF">SAMN04488579_1372</name>
</gene>
<proteinExistence type="predicted"/>
<reference evidence="2" key="1">
    <citation type="submission" date="2016-10" db="EMBL/GenBank/DDBJ databases">
        <authorList>
            <person name="Varghese N."/>
            <person name="Submissions S."/>
        </authorList>
    </citation>
    <scope>NUCLEOTIDE SEQUENCE [LARGE SCALE GENOMIC DNA]</scope>
    <source>
        <strain evidence="2">VPI 5359</strain>
    </source>
</reference>
<accession>A0A1H3K1T1</accession>
<dbReference type="STRING" id="1528.SAMN04488579_1372"/>
<dbReference type="InterPro" id="IPR010181">
    <property type="entry name" value="CGCAxxGCC_motif"/>
</dbReference>
<evidence type="ECO:0000313" key="2">
    <source>
        <dbReference type="Proteomes" id="UP000199652"/>
    </source>
</evidence>
<sequence length="134" mass="14519">MEKHVKESIQNYAKGYTCSQAVLCTYADEMGIEKHTAYKISEGFGGGCGGMQEICGALTAAFAIISFHNSDGKLAGGNSTRNTYLKIKEASALFEKEFGDIICRNILEGIKSCGRHCGKKVRVATEIVNQILDD</sequence>
<protein>
    <submittedName>
        <fullName evidence="1">C_GCAxxG_C_C family probable redox protein</fullName>
    </submittedName>
</protein>
<keyword evidence="2" id="KW-1185">Reference proteome</keyword>
<evidence type="ECO:0000313" key="1">
    <source>
        <dbReference type="EMBL" id="SDY45568.1"/>
    </source>
</evidence>
<dbReference type="EMBL" id="FNOU01000037">
    <property type="protein sequence ID" value="SDY45568.1"/>
    <property type="molecule type" value="Genomic_DNA"/>
</dbReference>